<reference evidence="1 2" key="1">
    <citation type="submission" date="2021-08" db="EMBL/GenBank/DDBJ databases">
        <title>Nocardioides bacterium WL0053 sp. nov., isolated from the sediment.</title>
        <authorList>
            <person name="Wang L."/>
            <person name="Zhang D."/>
            <person name="Zhang A."/>
        </authorList>
    </citation>
    <scope>NUCLEOTIDE SEQUENCE [LARGE SCALE GENOMIC DNA]</scope>
    <source>
        <strain evidence="1 2">WL0053</strain>
    </source>
</reference>
<comment type="caution">
    <text evidence="1">The sequence shown here is derived from an EMBL/GenBank/DDBJ whole genome shotgun (WGS) entry which is preliminary data.</text>
</comment>
<dbReference type="InterPro" id="IPR036188">
    <property type="entry name" value="FAD/NAD-bd_sf"/>
</dbReference>
<sequence length="430" mass="48142">MLEKMVEMNELAFYSPHPDTGKFEEILKMCSYVLGRSVEDLSSMTAYELLELTFESDKARQTILCPVALHLQGAPLSRGQGAFAVALSLFYTTAIGIGGNEALVDAVSRCFLDHGGTILANCPVDRIEVRDGRATAVVLSPEAAFPGARFEARHAVISNVGARGTLDLLGEETMRSVDSRLATKMKHWRMDERGSTVTSWLIDGRMPWGSSDFDPLVDKAHLMYRAYDSWSAAKDYVVAMINNDTWAAFGNMIEILDYGQVDPNAISPEGYRVIRGEEAIPYPLRKEGGPEAWDGPIRDEMLRRRHEVMNSIAPGFSERVIDAYQWTPVDIWRTNQAAVFGQVLGGDFSEDQWILDRMPYRMPVRSLYMSNSVWPLGLTWMAAGYNAAQVVAEDLGVRNQRWWSARPVAWFLDNIGQLLEPMELAATARR</sequence>
<dbReference type="PANTHER" id="PTHR10668:SF103">
    <property type="entry name" value="PYRIDINE NUCLEOTIDE-DISULFIDE OXIDOREDUCTASE DOMAIN-CONTAINING PROTEIN 2"/>
    <property type="match status" value="1"/>
</dbReference>
<proteinExistence type="predicted"/>
<organism evidence="1 2">
    <name type="scientific">Nocardioides jiangsuensis</name>
    <dbReference type="NCBI Taxonomy" id="2866161"/>
    <lineage>
        <taxon>Bacteria</taxon>
        <taxon>Bacillati</taxon>
        <taxon>Actinomycetota</taxon>
        <taxon>Actinomycetes</taxon>
        <taxon>Propionibacteriales</taxon>
        <taxon>Nocardioidaceae</taxon>
        <taxon>Nocardioides</taxon>
    </lineage>
</organism>
<name>A0ABS7RKB1_9ACTN</name>
<accession>A0ABS7RKB1</accession>
<dbReference type="RefSeq" id="WP_221025218.1">
    <property type="nucleotide sequence ID" value="NZ_JAIEZQ010000002.1"/>
</dbReference>
<protein>
    <submittedName>
        <fullName evidence="1">Uncharacterized protein</fullName>
    </submittedName>
</protein>
<dbReference type="Gene3D" id="3.50.50.60">
    <property type="entry name" value="FAD/NAD(P)-binding domain"/>
    <property type="match status" value="1"/>
</dbReference>
<evidence type="ECO:0000313" key="1">
    <source>
        <dbReference type="EMBL" id="MBY9075478.1"/>
    </source>
</evidence>
<evidence type="ECO:0000313" key="2">
    <source>
        <dbReference type="Proteomes" id="UP000754710"/>
    </source>
</evidence>
<dbReference type="EMBL" id="JAIEZQ010000002">
    <property type="protein sequence ID" value="MBY9075478.1"/>
    <property type="molecule type" value="Genomic_DNA"/>
</dbReference>
<keyword evidence="2" id="KW-1185">Reference proteome</keyword>
<dbReference type="Proteomes" id="UP000754710">
    <property type="component" value="Unassembled WGS sequence"/>
</dbReference>
<dbReference type="PANTHER" id="PTHR10668">
    <property type="entry name" value="PHYTOENE DEHYDROGENASE"/>
    <property type="match status" value="1"/>
</dbReference>
<dbReference type="SUPFAM" id="SSF51905">
    <property type="entry name" value="FAD/NAD(P)-binding domain"/>
    <property type="match status" value="1"/>
</dbReference>
<gene>
    <name evidence="1" type="ORF">K1X13_11665</name>
</gene>